<feature type="non-terminal residue" evidence="2">
    <location>
        <position position="1"/>
    </location>
</feature>
<proteinExistence type="predicted"/>
<reference evidence="2 3" key="1">
    <citation type="journal article" date="2012" name="Genome Biol.">
        <title>Genome and low-iron response of an oceanic diatom adapted to chronic iron limitation.</title>
        <authorList>
            <person name="Lommer M."/>
            <person name="Specht M."/>
            <person name="Roy A.S."/>
            <person name="Kraemer L."/>
            <person name="Andreson R."/>
            <person name="Gutowska M.A."/>
            <person name="Wolf J."/>
            <person name="Bergner S.V."/>
            <person name="Schilhabel M.B."/>
            <person name="Klostermeier U.C."/>
            <person name="Beiko R.G."/>
            <person name="Rosenstiel P."/>
            <person name="Hippler M."/>
            <person name="Laroche J."/>
        </authorList>
    </citation>
    <scope>NUCLEOTIDE SEQUENCE [LARGE SCALE GENOMIC DNA]</scope>
    <source>
        <strain evidence="2 3">CCMP1005</strain>
    </source>
</reference>
<evidence type="ECO:0000313" key="3">
    <source>
        <dbReference type="Proteomes" id="UP000266841"/>
    </source>
</evidence>
<organism evidence="2 3">
    <name type="scientific">Thalassiosira oceanica</name>
    <name type="common">Marine diatom</name>
    <dbReference type="NCBI Taxonomy" id="159749"/>
    <lineage>
        <taxon>Eukaryota</taxon>
        <taxon>Sar</taxon>
        <taxon>Stramenopiles</taxon>
        <taxon>Ochrophyta</taxon>
        <taxon>Bacillariophyta</taxon>
        <taxon>Coscinodiscophyceae</taxon>
        <taxon>Thalassiosirophycidae</taxon>
        <taxon>Thalassiosirales</taxon>
        <taxon>Thalassiosiraceae</taxon>
        <taxon>Thalassiosira</taxon>
    </lineage>
</organism>
<keyword evidence="3" id="KW-1185">Reference proteome</keyword>
<dbReference type="AlphaFoldDB" id="K0TCY3"/>
<sequence length="230" mass="24531">IALIRSVLSRRFVVDESKEEIAQTAPSCCALTADLELSAPSHDQPREEAVEAPSREPADCRLVSEVVSGNTSDPCPGRDPRSAAVPRLASQSDSTAGFSQPALTGLDLGSTRDPLVVSLTSLTSAEKVSRPTRLDPPKSFKASFLFRCCFDPLWSPGDRRHRRPAMIPRPCSATDRINTVGARGLVAIALRHHAADLIFTGGGLVVHVTTPQGVLWAVPSVRSDTLSVSS</sequence>
<name>K0TCY3_THAOC</name>
<gene>
    <name evidence="2" type="ORF">THAOC_01664</name>
</gene>
<accession>K0TCY3</accession>
<dbReference type="Proteomes" id="UP000266841">
    <property type="component" value="Unassembled WGS sequence"/>
</dbReference>
<protein>
    <submittedName>
        <fullName evidence="2">Uncharacterized protein</fullName>
    </submittedName>
</protein>
<feature type="region of interest" description="Disordered" evidence="1">
    <location>
        <begin position="67"/>
        <end position="99"/>
    </location>
</feature>
<feature type="compositionally biased region" description="Polar residues" evidence="1">
    <location>
        <begin position="89"/>
        <end position="99"/>
    </location>
</feature>
<evidence type="ECO:0000313" key="2">
    <source>
        <dbReference type="EMBL" id="EJK76568.1"/>
    </source>
</evidence>
<comment type="caution">
    <text evidence="2">The sequence shown here is derived from an EMBL/GenBank/DDBJ whole genome shotgun (WGS) entry which is preliminary data.</text>
</comment>
<dbReference type="EMBL" id="AGNL01001995">
    <property type="protein sequence ID" value="EJK76568.1"/>
    <property type="molecule type" value="Genomic_DNA"/>
</dbReference>
<evidence type="ECO:0000256" key="1">
    <source>
        <dbReference type="SAM" id="MobiDB-lite"/>
    </source>
</evidence>